<proteinExistence type="predicted"/>
<protein>
    <recommendedName>
        <fullName evidence="3">Roadblock/LAMTOR2 domain-containing protein</fullName>
    </recommendedName>
</protein>
<gene>
    <name evidence="1" type="ORF">HUF19_14175</name>
</gene>
<accession>A0ABY6AD37</accession>
<dbReference type="Proteomes" id="UP001065322">
    <property type="component" value="Chromosome"/>
</dbReference>
<organism evidence="1 2">
    <name type="scientific">Thalassolituus hydrocarboniclasticus</name>
    <dbReference type="NCBI Taxonomy" id="2742796"/>
    <lineage>
        <taxon>Bacteria</taxon>
        <taxon>Pseudomonadati</taxon>
        <taxon>Pseudomonadota</taxon>
        <taxon>Gammaproteobacteria</taxon>
        <taxon>Oceanospirillales</taxon>
        <taxon>Oceanospirillaceae</taxon>
        <taxon>Thalassolituus</taxon>
    </lineage>
</organism>
<reference evidence="2" key="1">
    <citation type="submission" date="2020-06" db="EMBL/GenBank/DDBJ databases">
        <title>Thalassolituus marinus alknpb1M-1, a hydrocarbon-degrading bacterium isolated from the deep-sea overlying water using an in-situ strategy from the South China Sea basin.</title>
        <authorList>
            <person name="Dong C."/>
            <person name="Chen Y."/>
            <person name="Shao Z."/>
        </authorList>
    </citation>
    <scope>NUCLEOTIDE SEQUENCE [LARGE SCALE GENOMIC DNA]</scope>
    <source>
        <strain evidence="2">alknpb1M-1</strain>
    </source>
</reference>
<evidence type="ECO:0000313" key="2">
    <source>
        <dbReference type="Proteomes" id="UP001065322"/>
    </source>
</evidence>
<name>A0ABY6AD37_9GAMM</name>
<keyword evidence="2" id="KW-1185">Reference proteome</keyword>
<dbReference type="RefSeq" id="WP_260997235.1">
    <property type="nucleotide sequence ID" value="NZ_CP054475.1"/>
</dbReference>
<dbReference type="EMBL" id="CP054475">
    <property type="protein sequence ID" value="UXD88503.1"/>
    <property type="molecule type" value="Genomic_DNA"/>
</dbReference>
<evidence type="ECO:0000313" key="1">
    <source>
        <dbReference type="EMBL" id="UXD88503.1"/>
    </source>
</evidence>
<sequence>MLIENSSDLITSVVPAQLNNAVAVDVISLINGAALVIATDCLSLYRTPQQVGDALGNGLIASVALPLSLPSEEGRFVLEYRAGYVGLAGGFVLLITLNDVQLFSSKEDALRNRNEIARLSLAH</sequence>
<evidence type="ECO:0008006" key="3">
    <source>
        <dbReference type="Google" id="ProtNLM"/>
    </source>
</evidence>